<dbReference type="OrthoDB" id="16434at2759"/>
<dbReference type="KEGG" id="dci:103509419"/>
<dbReference type="GO" id="GO:0005840">
    <property type="term" value="C:ribosome"/>
    <property type="evidence" value="ECO:0007669"/>
    <property type="project" value="UniProtKB-KW"/>
</dbReference>
<dbReference type="Proteomes" id="UP000079169">
    <property type="component" value="Unplaced"/>
</dbReference>
<dbReference type="GO" id="GO:0005739">
    <property type="term" value="C:mitochondrion"/>
    <property type="evidence" value="ECO:0007669"/>
    <property type="project" value="InterPro"/>
</dbReference>
<evidence type="ECO:0000313" key="3">
    <source>
        <dbReference type="RefSeq" id="XP_008472256.1"/>
    </source>
</evidence>
<dbReference type="PANTHER" id="PTHR28589">
    <property type="entry name" value="28S RIBOSOMAL PROTEIN S34, MITOCHONDRIAL"/>
    <property type="match status" value="1"/>
</dbReference>
<dbReference type="RefSeq" id="XP_008472255.1">
    <property type="nucleotide sequence ID" value="XM_008474033.2"/>
</dbReference>
<accession>A0A1S3D1D4</accession>
<keyword evidence="1" id="KW-1185">Reference proteome</keyword>
<dbReference type="GO" id="GO:0003735">
    <property type="term" value="F:structural constituent of ribosome"/>
    <property type="evidence" value="ECO:0007669"/>
    <property type="project" value="InterPro"/>
</dbReference>
<reference evidence="2 3" key="1">
    <citation type="submission" date="2025-04" db="UniProtKB">
        <authorList>
            <consortium name="RefSeq"/>
        </authorList>
    </citation>
    <scope>IDENTIFICATION</scope>
</reference>
<dbReference type="Pfam" id="PF16053">
    <property type="entry name" value="MRP-S34"/>
    <property type="match status" value="1"/>
</dbReference>
<evidence type="ECO:0000313" key="2">
    <source>
        <dbReference type="RefSeq" id="XP_008472255.1"/>
    </source>
</evidence>
<dbReference type="PaxDb" id="121845-A0A1S3D1D4"/>
<dbReference type="GeneID" id="103509417"/>
<keyword evidence="3" id="KW-0687">Ribonucleoprotein</keyword>
<dbReference type="STRING" id="121845.A0A1S3D1D4"/>
<dbReference type="GeneID" id="103509419"/>
<dbReference type="RefSeq" id="XP_008472256.1">
    <property type="nucleotide sequence ID" value="XM_008474034.3"/>
</dbReference>
<protein>
    <submittedName>
        <fullName evidence="2 3">28S ribosomal protein S34, mitochondrial</fullName>
    </submittedName>
</protein>
<evidence type="ECO:0000313" key="1">
    <source>
        <dbReference type="Proteomes" id="UP000079169"/>
    </source>
</evidence>
<keyword evidence="3" id="KW-0689">Ribosomal protein</keyword>
<dbReference type="OMA" id="GNVWAEE"/>
<name>A0A1S3D1D4_DIACI</name>
<dbReference type="AlphaFoldDB" id="A0A1S3D1D4"/>
<sequence length="210" mass="24859">MPIKYIGRTTDFAGKTLWEILGNLKGYGVGRLLYRQRFQRYPEPCYFKILKVQPVQHDGNLENPHENYRKVMVYVASVFRGVLEPEVQEIFATSYKPDYRLIPKHEEQEWLRRTGKGEKKIQYIDPWVDMPPLLKKVVARDLELENKTPEPNSFRMKVSFLETCNNLKREADENHPADIKIESFFGTPLSPELYEIKPEVAEYFKQKKPY</sequence>
<dbReference type="PANTHER" id="PTHR28589:SF1">
    <property type="entry name" value="SMALL RIBOSOMAL SUBUNIT PROTEIN MS34"/>
    <property type="match status" value="1"/>
</dbReference>
<proteinExistence type="predicted"/>
<gene>
    <name evidence="2" type="primary">LOC103509417</name>
    <name evidence="3" type="synonym">LOC103509419</name>
</gene>
<organism evidence="1 2">
    <name type="scientific">Diaphorina citri</name>
    <name type="common">Asian citrus psyllid</name>
    <dbReference type="NCBI Taxonomy" id="121845"/>
    <lineage>
        <taxon>Eukaryota</taxon>
        <taxon>Metazoa</taxon>
        <taxon>Ecdysozoa</taxon>
        <taxon>Arthropoda</taxon>
        <taxon>Hexapoda</taxon>
        <taxon>Insecta</taxon>
        <taxon>Pterygota</taxon>
        <taxon>Neoptera</taxon>
        <taxon>Paraneoptera</taxon>
        <taxon>Hemiptera</taxon>
        <taxon>Sternorrhyncha</taxon>
        <taxon>Psylloidea</taxon>
        <taxon>Psyllidae</taxon>
        <taxon>Diaphorininae</taxon>
        <taxon>Diaphorina</taxon>
    </lineage>
</organism>
<dbReference type="KEGG" id="dci:103509417"/>
<dbReference type="InterPro" id="IPR032053">
    <property type="entry name" value="Ribosomal_mS34"/>
</dbReference>